<dbReference type="InterPro" id="IPR005467">
    <property type="entry name" value="His_kinase_dom"/>
</dbReference>
<keyword evidence="8 15" id="KW-0812">Transmembrane</keyword>
<evidence type="ECO:0000256" key="6">
    <source>
        <dbReference type="ARBA" id="ARBA00022553"/>
    </source>
</evidence>
<dbReference type="SMART" id="SM00387">
    <property type="entry name" value="HATPase_c"/>
    <property type="match status" value="1"/>
</dbReference>
<name>A0ABW0PX08_9HYPH</name>
<dbReference type="InterPro" id="IPR003661">
    <property type="entry name" value="HisK_dim/P_dom"/>
</dbReference>
<dbReference type="PANTHER" id="PTHR44936">
    <property type="entry name" value="SENSOR PROTEIN CREC"/>
    <property type="match status" value="1"/>
</dbReference>
<feature type="transmembrane region" description="Helical" evidence="15">
    <location>
        <begin position="9"/>
        <end position="32"/>
    </location>
</feature>
<evidence type="ECO:0000256" key="10">
    <source>
        <dbReference type="ARBA" id="ARBA00022777"/>
    </source>
</evidence>
<evidence type="ECO:0000256" key="9">
    <source>
        <dbReference type="ARBA" id="ARBA00022741"/>
    </source>
</evidence>
<keyword evidence="13" id="KW-0902">Two-component regulatory system</keyword>
<keyword evidence="10" id="KW-0418">Kinase</keyword>
<evidence type="ECO:0000256" key="12">
    <source>
        <dbReference type="ARBA" id="ARBA00022989"/>
    </source>
</evidence>
<keyword evidence="9" id="KW-0547">Nucleotide-binding</keyword>
<keyword evidence="14 15" id="KW-0472">Membrane</keyword>
<gene>
    <name evidence="18" type="ORF">ACFPP9_14510</name>
</gene>
<reference evidence="19" key="1">
    <citation type="journal article" date="2019" name="Int. J. Syst. Evol. Microbiol.">
        <title>The Global Catalogue of Microorganisms (GCM) 10K type strain sequencing project: providing services to taxonomists for standard genome sequencing and annotation.</title>
        <authorList>
            <consortium name="The Broad Institute Genomics Platform"/>
            <consortium name="The Broad Institute Genome Sequencing Center for Infectious Disease"/>
            <person name="Wu L."/>
            <person name="Ma J."/>
        </authorList>
    </citation>
    <scope>NUCLEOTIDE SEQUENCE [LARGE SCALE GENOMIC DNA]</scope>
    <source>
        <strain evidence="19">KACC 12633</strain>
    </source>
</reference>
<dbReference type="Proteomes" id="UP001596150">
    <property type="component" value="Unassembled WGS sequence"/>
</dbReference>
<sequence length="444" mass="47408">MNSLRLKIGLLVISAIVAVVGLATLAAVSIIGEPGPRRLIGPAAIQIDLIAQLVERHPEDFRDGEVLRGSMRGKDLGIRIRDKPARGPVHEDLTEALREVLEHVGRPRDVVVTQPRPHAPPIVSIPINNLGYIAVPLSNTTPPQAGWVILIGWMLAIILGAAGIALVIANRLTKPLQMIEAAIASVGADGVLPALPETGSAETRATAGALNRLSARLKSAMESRMRLVAAAGHDLRTPMTRMRLRAEFLDEGERQNWLNDLDELDRIADSAIRLVREEVEAGEREPVQLDVLVRRLTTELAAQGRQIDAGALEPVHVSAAPLALSRALRNLMINAATHGGGGTVSLSREGDVAVIRIVDQGPGIPQAMIERAFEPFFRVDPARRQSVPGAGLGLAIAKEIVERLGGQIIMRNGAEGGLVQEITLPLAATPVEPVADEPDAFRAT</sequence>
<dbReference type="InterPro" id="IPR050980">
    <property type="entry name" value="2C_sensor_his_kinase"/>
</dbReference>
<evidence type="ECO:0000256" key="4">
    <source>
        <dbReference type="ARBA" id="ARBA00022475"/>
    </source>
</evidence>
<evidence type="ECO:0000256" key="8">
    <source>
        <dbReference type="ARBA" id="ARBA00022692"/>
    </source>
</evidence>
<comment type="subcellular location">
    <subcellularLocation>
        <location evidence="2">Cell inner membrane</location>
        <topology evidence="2">Multi-pass membrane protein</topology>
    </subcellularLocation>
</comment>
<evidence type="ECO:0000256" key="14">
    <source>
        <dbReference type="ARBA" id="ARBA00023136"/>
    </source>
</evidence>
<keyword evidence="11 18" id="KW-0067">ATP-binding</keyword>
<dbReference type="InterPro" id="IPR004358">
    <property type="entry name" value="Sig_transdc_His_kin-like_C"/>
</dbReference>
<comment type="caution">
    <text evidence="18">The sequence shown here is derived from an EMBL/GenBank/DDBJ whole genome shotgun (WGS) entry which is preliminary data.</text>
</comment>
<dbReference type="InterPro" id="IPR036097">
    <property type="entry name" value="HisK_dim/P_sf"/>
</dbReference>
<dbReference type="EMBL" id="JBHSML010000004">
    <property type="protein sequence ID" value="MFC5516993.1"/>
    <property type="molecule type" value="Genomic_DNA"/>
</dbReference>
<dbReference type="PROSITE" id="PS50885">
    <property type="entry name" value="HAMP"/>
    <property type="match status" value="1"/>
</dbReference>
<dbReference type="SUPFAM" id="SSF55874">
    <property type="entry name" value="ATPase domain of HSP90 chaperone/DNA topoisomerase II/histidine kinase"/>
    <property type="match status" value="1"/>
</dbReference>
<organism evidence="18 19">
    <name type="scientific">Kaistia terrae</name>
    <dbReference type="NCBI Taxonomy" id="537017"/>
    <lineage>
        <taxon>Bacteria</taxon>
        <taxon>Pseudomonadati</taxon>
        <taxon>Pseudomonadota</taxon>
        <taxon>Alphaproteobacteria</taxon>
        <taxon>Hyphomicrobiales</taxon>
        <taxon>Kaistiaceae</taxon>
        <taxon>Kaistia</taxon>
    </lineage>
</organism>
<protein>
    <recommendedName>
        <fullName evidence="3">histidine kinase</fullName>
        <ecNumber evidence="3">2.7.13.3</ecNumber>
    </recommendedName>
</protein>
<dbReference type="CDD" id="cd00082">
    <property type="entry name" value="HisKA"/>
    <property type="match status" value="1"/>
</dbReference>
<dbReference type="Gene3D" id="1.10.287.130">
    <property type="match status" value="1"/>
</dbReference>
<dbReference type="Pfam" id="PF02518">
    <property type="entry name" value="HATPase_c"/>
    <property type="match status" value="1"/>
</dbReference>
<evidence type="ECO:0000256" key="3">
    <source>
        <dbReference type="ARBA" id="ARBA00012438"/>
    </source>
</evidence>
<dbReference type="PROSITE" id="PS50109">
    <property type="entry name" value="HIS_KIN"/>
    <property type="match status" value="1"/>
</dbReference>
<dbReference type="InterPro" id="IPR003660">
    <property type="entry name" value="HAMP_dom"/>
</dbReference>
<keyword evidence="7" id="KW-0808">Transferase</keyword>
<dbReference type="RefSeq" id="WP_266345409.1">
    <property type="nucleotide sequence ID" value="NZ_JAPKNH010000008.1"/>
</dbReference>
<dbReference type="Pfam" id="PF00512">
    <property type="entry name" value="HisKA"/>
    <property type="match status" value="1"/>
</dbReference>
<evidence type="ECO:0000313" key="19">
    <source>
        <dbReference type="Proteomes" id="UP001596150"/>
    </source>
</evidence>
<dbReference type="Gene3D" id="3.30.565.10">
    <property type="entry name" value="Histidine kinase-like ATPase, C-terminal domain"/>
    <property type="match status" value="1"/>
</dbReference>
<evidence type="ECO:0000256" key="15">
    <source>
        <dbReference type="SAM" id="Phobius"/>
    </source>
</evidence>
<accession>A0ABW0PX08</accession>
<keyword evidence="6" id="KW-0597">Phosphoprotein</keyword>
<proteinExistence type="predicted"/>
<evidence type="ECO:0000256" key="7">
    <source>
        <dbReference type="ARBA" id="ARBA00022679"/>
    </source>
</evidence>
<dbReference type="SMART" id="SM00388">
    <property type="entry name" value="HisKA"/>
    <property type="match status" value="1"/>
</dbReference>
<dbReference type="SUPFAM" id="SSF47384">
    <property type="entry name" value="Homodimeric domain of signal transducing histidine kinase"/>
    <property type="match status" value="1"/>
</dbReference>
<comment type="catalytic activity">
    <reaction evidence="1">
        <text>ATP + protein L-histidine = ADP + protein N-phospho-L-histidine.</text>
        <dbReference type="EC" id="2.7.13.3"/>
    </reaction>
</comment>
<evidence type="ECO:0000313" key="18">
    <source>
        <dbReference type="EMBL" id="MFC5516993.1"/>
    </source>
</evidence>
<dbReference type="SMART" id="SM00304">
    <property type="entry name" value="HAMP"/>
    <property type="match status" value="1"/>
</dbReference>
<dbReference type="GO" id="GO:0005524">
    <property type="term" value="F:ATP binding"/>
    <property type="evidence" value="ECO:0007669"/>
    <property type="project" value="UniProtKB-KW"/>
</dbReference>
<dbReference type="EC" id="2.7.13.3" evidence="3"/>
<evidence type="ECO:0000256" key="13">
    <source>
        <dbReference type="ARBA" id="ARBA00023012"/>
    </source>
</evidence>
<evidence type="ECO:0000256" key="1">
    <source>
        <dbReference type="ARBA" id="ARBA00000085"/>
    </source>
</evidence>
<dbReference type="InterPro" id="IPR003594">
    <property type="entry name" value="HATPase_dom"/>
</dbReference>
<dbReference type="Gene3D" id="6.10.340.10">
    <property type="match status" value="1"/>
</dbReference>
<keyword evidence="4" id="KW-1003">Cell membrane</keyword>
<feature type="domain" description="Histidine kinase" evidence="16">
    <location>
        <begin position="230"/>
        <end position="428"/>
    </location>
</feature>
<dbReference type="PRINTS" id="PR00344">
    <property type="entry name" value="BCTRLSENSOR"/>
</dbReference>
<evidence type="ECO:0000259" key="16">
    <source>
        <dbReference type="PROSITE" id="PS50109"/>
    </source>
</evidence>
<evidence type="ECO:0000256" key="11">
    <source>
        <dbReference type="ARBA" id="ARBA00022840"/>
    </source>
</evidence>
<keyword evidence="5" id="KW-0997">Cell inner membrane</keyword>
<keyword evidence="12 15" id="KW-1133">Transmembrane helix</keyword>
<evidence type="ECO:0000259" key="17">
    <source>
        <dbReference type="PROSITE" id="PS50885"/>
    </source>
</evidence>
<evidence type="ECO:0000256" key="5">
    <source>
        <dbReference type="ARBA" id="ARBA00022519"/>
    </source>
</evidence>
<evidence type="ECO:0000256" key="2">
    <source>
        <dbReference type="ARBA" id="ARBA00004429"/>
    </source>
</evidence>
<feature type="domain" description="HAMP" evidence="17">
    <location>
        <begin position="170"/>
        <end position="222"/>
    </location>
</feature>
<dbReference type="PANTHER" id="PTHR44936:SF5">
    <property type="entry name" value="SENSOR HISTIDINE KINASE ENVZ"/>
    <property type="match status" value="1"/>
</dbReference>
<keyword evidence="19" id="KW-1185">Reference proteome</keyword>
<dbReference type="InterPro" id="IPR036890">
    <property type="entry name" value="HATPase_C_sf"/>
</dbReference>
<feature type="transmembrane region" description="Helical" evidence="15">
    <location>
        <begin position="145"/>
        <end position="169"/>
    </location>
</feature>